<organism evidence="2 3">
    <name type="scientific">Actinomadura montaniterrae</name>
    <dbReference type="NCBI Taxonomy" id="1803903"/>
    <lineage>
        <taxon>Bacteria</taxon>
        <taxon>Bacillati</taxon>
        <taxon>Actinomycetota</taxon>
        <taxon>Actinomycetes</taxon>
        <taxon>Streptosporangiales</taxon>
        <taxon>Thermomonosporaceae</taxon>
        <taxon>Actinomadura</taxon>
    </lineage>
</organism>
<evidence type="ECO:0000313" key="3">
    <source>
        <dbReference type="Proteomes" id="UP000483004"/>
    </source>
</evidence>
<dbReference type="CDD" id="cd06260">
    <property type="entry name" value="DUF820-like"/>
    <property type="match status" value="1"/>
</dbReference>
<gene>
    <name evidence="2" type="ORF">F9B16_22080</name>
</gene>
<keyword evidence="2" id="KW-0540">Nuclease</keyword>
<sequence length="178" mass="20154">MRDLPRQSELIDGALIFAAPQTRWHSHTVSLLTAELRRQAPEDLDAIHGMTVRLDERQAPATDVVVVTAEAMRRERPDHYFFPEDVRLVVEAVLPDSAIRDRDVKPRRYAAAGIKHFWRVEQDDGRTIVYVYQLDPATGSYVPTGIHHDRLKLTLPFGIDIDIDLTSTGTLRRPPGPA</sequence>
<dbReference type="OrthoDB" id="5524117at2"/>
<reference evidence="2 3" key="1">
    <citation type="submission" date="2019-09" db="EMBL/GenBank/DDBJ databases">
        <title>Actinomadura physcomitrii sp. nov., a novel actinomycete isolated from moss [Physcomitrium sphaericum (Ludw) Fuernr].</title>
        <authorList>
            <person name="Liu C."/>
            <person name="Zhuang X."/>
        </authorList>
    </citation>
    <scope>NUCLEOTIDE SEQUENCE [LARGE SCALE GENOMIC DNA]</scope>
    <source>
        <strain evidence="2 3">CYP1-1B</strain>
    </source>
</reference>
<dbReference type="InterPro" id="IPR012296">
    <property type="entry name" value="Nuclease_put_TT1808"/>
</dbReference>
<dbReference type="PANTHER" id="PTHR35400">
    <property type="entry name" value="SLR1083 PROTEIN"/>
    <property type="match status" value="1"/>
</dbReference>
<dbReference type="EMBL" id="WBMR01000064">
    <property type="protein sequence ID" value="KAB2379071.1"/>
    <property type="molecule type" value="Genomic_DNA"/>
</dbReference>
<name>A0A6L3VW06_9ACTN</name>
<proteinExistence type="predicted"/>
<dbReference type="GO" id="GO:0004519">
    <property type="term" value="F:endonuclease activity"/>
    <property type="evidence" value="ECO:0007669"/>
    <property type="project" value="UniProtKB-KW"/>
</dbReference>
<comment type="caution">
    <text evidence="2">The sequence shown here is derived from an EMBL/GenBank/DDBJ whole genome shotgun (WGS) entry which is preliminary data.</text>
</comment>
<evidence type="ECO:0000259" key="1">
    <source>
        <dbReference type="Pfam" id="PF05685"/>
    </source>
</evidence>
<dbReference type="AlphaFoldDB" id="A0A6L3VW06"/>
<keyword evidence="3" id="KW-1185">Reference proteome</keyword>
<dbReference type="SUPFAM" id="SSF52980">
    <property type="entry name" value="Restriction endonuclease-like"/>
    <property type="match status" value="1"/>
</dbReference>
<accession>A0A6L3VW06</accession>
<dbReference type="PANTHER" id="PTHR35400:SF3">
    <property type="entry name" value="SLL1072 PROTEIN"/>
    <property type="match status" value="1"/>
</dbReference>
<dbReference type="Gene3D" id="3.90.1570.10">
    <property type="entry name" value="tt1808, chain A"/>
    <property type="match status" value="1"/>
</dbReference>
<evidence type="ECO:0000313" key="2">
    <source>
        <dbReference type="EMBL" id="KAB2379071.1"/>
    </source>
</evidence>
<protein>
    <submittedName>
        <fullName evidence="2">Uma2 family endonuclease</fullName>
    </submittedName>
</protein>
<dbReference type="Proteomes" id="UP000483004">
    <property type="component" value="Unassembled WGS sequence"/>
</dbReference>
<dbReference type="InterPro" id="IPR011335">
    <property type="entry name" value="Restrct_endonuc-II-like"/>
</dbReference>
<feature type="domain" description="Putative restriction endonuclease" evidence="1">
    <location>
        <begin position="7"/>
        <end position="161"/>
    </location>
</feature>
<keyword evidence="2" id="KW-0378">Hydrolase</keyword>
<keyword evidence="2" id="KW-0255">Endonuclease</keyword>
<dbReference type="InterPro" id="IPR008538">
    <property type="entry name" value="Uma2"/>
</dbReference>
<dbReference type="Pfam" id="PF05685">
    <property type="entry name" value="Uma2"/>
    <property type="match status" value="1"/>
</dbReference>